<dbReference type="STRING" id="46177.SAMN05660976_00627"/>
<feature type="domain" description="SHOCT" evidence="2">
    <location>
        <begin position="52"/>
        <end position="77"/>
    </location>
</feature>
<dbReference type="InterPro" id="IPR018649">
    <property type="entry name" value="SHOCT"/>
</dbReference>
<reference evidence="3 4" key="1">
    <citation type="submission" date="2016-10" db="EMBL/GenBank/DDBJ databases">
        <authorList>
            <person name="de Groot N.N."/>
        </authorList>
    </citation>
    <scope>NUCLEOTIDE SEQUENCE [LARGE SCALE GENOMIC DNA]</scope>
    <source>
        <strain evidence="3 4">DSM 43357</strain>
    </source>
</reference>
<name>A0A1H7HY64_9ACTN</name>
<gene>
    <name evidence="3" type="ORF">SAMN05660976_00627</name>
</gene>
<evidence type="ECO:0000259" key="2">
    <source>
        <dbReference type="Pfam" id="PF09851"/>
    </source>
</evidence>
<dbReference type="EMBL" id="FOBF01000002">
    <property type="protein sequence ID" value="SEK55221.1"/>
    <property type="molecule type" value="Genomic_DNA"/>
</dbReference>
<feature type="transmembrane region" description="Helical" evidence="1">
    <location>
        <begin position="12"/>
        <end position="34"/>
    </location>
</feature>
<accession>A0A1H7HY64</accession>
<protein>
    <submittedName>
        <fullName evidence="3">Putative membrane protein</fullName>
    </submittedName>
</protein>
<organism evidence="3 4">
    <name type="scientific">Nonomuraea pusilla</name>
    <dbReference type="NCBI Taxonomy" id="46177"/>
    <lineage>
        <taxon>Bacteria</taxon>
        <taxon>Bacillati</taxon>
        <taxon>Actinomycetota</taxon>
        <taxon>Actinomycetes</taxon>
        <taxon>Streptosporangiales</taxon>
        <taxon>Streptosporangiaceae</taxon>
        <taxon>Nonomuraea</taxon>
    </lineage>
</organism>
<keyword evidence="1" id="KW-1133">Transmembrane helix</keyword>
<evidence type="ECO:0000313" key="3">
    <source>
        <dbReference type="EMBL" id="SEK55221.1"/>
    </source>
</evidence>
<evidence type="ECO:0000313" key="4">
    <source>
        <dbReference type="Proteomes" id="UP000198953"/>
    </source>
</evidence>
<proteinExistence type="predicted"/>
<keyword evidence="1" id="KW-0472">Membrane</keyword>
<keyword evidence="4" id="KW-1185">Reference proteome</keyword>
<dbReference type="RefSeq" id="WP_063792044.1">
    <property type="nucleotide sequence ID" value="NZ_BBZG01000001.1"/>
</dbReference>
<dbReference type="AlphaFoldDB" id="A0A1H7HY64"/>
<sequence>MMWGYGAGGWGMALMIFTTLVFWGALITAIVLAARYMGRTTSRDMPPREAAPEDILAQRFARGEIDSDEYQARLATLRGRHDHPIGT</sequence>
<keyword evidence="1" id="KW-0812">Transmembrane</keyword>
<dbReference type="Pfam" id="PF09851">
    <property type="entry name" value="SHOCT"/>
    <property type="match status" value="1"/>
</dbReference>
<evidence type="ECO:0000256" key="1">
    <source>
        <dbReference type="SAM" id="Phobius"/>
    </source>
</evidence>
<dbReference type="Proteomes" id="UP000198953">
    <property type="component" value="Unassembled WGS sequence"/>
</dbReference>